<proteinExistence type="predicted"/>
<evidence type="ECO:0000313" key="1">
    <source>
        <dbReference type="EMBL" id="AQT28737.1"/>
    </source>
</evidence>
<gene>
    <name evidence="1" type="ORF">YOLOSWAG_264</name>
</gene>
<evidence type="ECO:0000313" key="2">
    <source>
        <dbReference type="Proteomes" id="UP000221250"/>
    </source>
</evidence>
<accession>A0A1S6L3I4</accession>
<reference evidence="1 2" key="1">
    <citation type="submission" date="2017-01" db="EMBL/GenBank/DDBJ databases">
        <authorList>
            <person name="Mah S.A."/>
            <person name="Swanson W.J."/>
            <person name="Moy G.W."/>
            <person name="Vacquier V.D."/>
        </authorList>
    </citation>
    <scope>NUCLEOTIDE SEQUENCE [LARGE SCALE GENOMIC DNA]</scope>
</reference>
<keyword evidence="2" id="KW-1185">Reference proteome</keyword>
<dbReference type="EMBL" id="KY448244">
    <property type="protein sequence ID" value="AQT28737.1"/>
    <property type="molecule type" value="Genomic_DNA"/>
</dbReference>
<protein>
    <submittedName>
        <fullName evidence="1">Uncharacterized protein</fullName>
    </submittedName>
</protein>
<sequence>MIKALRRMLGLWPTVEQALDQPESCVQVGENSYVVKNHAGQAAAVVRETRRLMQTETPVSYQAATTNMLRNINADTTGFPQTIFFGQAGVVTIMKVEYNICITDLYDC</sequence>
<organism evidence="1 2">
    <name type="scientific">Erwinia phage vB_EamM_Yoloswag</name>
    <dbReference type="NCBI Taxonomy" id="1958956"/>
    <lineage>
        <taxon>Viruses</taxon>
        <taxon>Duplodnaviria</taxon>
        <taxon>Heunggongvirae</taxon>
        <taxon>Uroviricota</taxon>
        <taxon>Caudoviricetes</taxon>
        <taxon>Yoloswagvirus</taxon>
        <taxon>Yoloswagvirus yoloswag</taxon>
    </lineage>
</organism>
<dbReference type="Proteomes" id="UP000221250">
    <property type="component" value="Segment"/>
</dbReference>
<name>A0A1S6L3I4_9CAUD</name>